<gene>
    <name evidence="2" type="ORF">CLV31_104114</name>
</gene>
<evidence type="ECO:0000313" key="3">
    <source>
        <dbReference type="Proteomes" id="UP000248917"/>
    </source>
</evidence>
<protein>
    <submittedName>
        <fullName evidence="2">Uncharacterized protein</fullName>
    </submittedName>
</protein>
<evidence type="ECO:0000256" key="1">
    <source>
        <dbReference type="SAM" id="Phobius"/>
    </source>
</evidence>
<dbReference type="RefSeq" id="WP_111392143.1">
    <property type="nucleotide sequence ID" value="NZ_QKTX01000004.1"/>
</dbReference>
<proteinExistence type="predicted"/>
<accession>A0A326RWL5</accession>
<feature type="transmembrane region" description="Helical" evidence="1">
    <location>
        <begin position="6"/>
        <end position="29"/>
    </location>
</feature>
<keyword evidence="1" id="KW-0472">Membrane</keyword>
<dbReference type="Proteomes" id="UP000248917">
    <property type="component" value="Unassembled WGS sequence"/>
</dbReference>
<dbReference type="OrthoDB" id="828155at2"/>
<organism evidence="2 3">
    <name type="scientific">Algoriphagus aquaeductus</name>
    <dbReference type="NCBI Taxonomy" id="475299"/>
    <lineage>
        <taxon>Bacteria</taxon>
        <taxon>Pseudomonadati</taxon>
        <taxon>Bacteroidota</taxon>
        <taxon>Cytophagia</taxon>
        <taxon>Cytophagales</taxon>
        <taxon>Cyclobacteriaceae</taxon>
        <taxon>Algoriphagus</taxon>
    </lineage>
</organism>
<name>A0A326RWL5_9BACT</name>
<sequence>MEAIASFFILFTTYFLGFMALVQLGIRPFRKLIIDPNTQRRIFISNHSKIIFWSLGLALITTFVAYWAFV</sequence>
<dbReference type="AlphaFoldDB" id="A0A326RWL5"/>
<feature type="transmembrane region" description="Helical" evidence="1">
    <location>
        <begin position="50"/>
        <end position="69"/>
    </location>
</feature>
<evidence type="ECO:0000313" key="2">
    <source>
        <dbReference type="EMBL" id="PZV84465.1"/>
    </source>
</evidence>
<keyword evidence="3" id="KW-1185">Reference proteome</keyword>
<keyword evidence="1" id="KW-0812">Transmembrane</keyword>
<comment type="caution">
    <text evidence="2">The sequence shown here is derived from an EMBL/GenBank/DDBJ whole genome shotgun (WGS) entry which is preliminary data.</text>
</comment>
<dbReference type="EMBL" id="QKTX01000004">
    <property type="protein sequence ID" value="PZV84465.1"/>
    <property type="molecule type" value="Genomic_DNA"/>
</dbReference>
<keyword evidence="1" id="KW-1133">Transmembrane helix</keyword>
<reference evidence="2 3" key="1">
    <citation type="submission" date="2018-06" db="EMBL/GenBank/DDBJ databases">
        <title>Genomic Encyclopedia of Archaeal and Bacterial Type Strains, Phase II (KMG-II): from individual species to whole genera.</title>
        <authorList>
            <person name="Goeker M."/>
        </authorList>
    </citation>
    <scope>NUCLEOTIDE SEQUENCE [LARGE SCALE GENOMIC DNA]</scope>
    <source>
        <strain evidence="2 3">T4</strain>
    </source>
</reference>